<evidence type="ECO:0000313" key="2">
    <source>
        <dbReference type="Proteomes" id="UP000235965"/>
    </source>
</evidence>
<name>A0A2J7Q017_9NEOP</name>
<proteinExistence type="predicted"/>
<evidence type="ECO:0000313" key="1">
    <source>
        <dbReference type="EMBL" id="PNF21919.1"/>
    </source>
</evidence>
<dbReference type="InParanoid" id="A0A2J7Q017"/>
<comment type="caution">
    <text evidence="1">The sequence shown here is derived from an EMBL/GenBank/DDBJ whole genome shotgun (WGS) entry which is preliminary data.</text>
</comment>
<dbReference type="EMBL" id="NEVH01020327">
    <property type="protein sequence ID" value="PNF21919.1"/>
    <property type="molecule type" value="Genomic_DNA"/>
</dbReference>
<dbReference type="AlphaFoldDB" id="A0A2J7Q017"/>
<protein>
    <submittedName>
        <fullName evidence="1">Uncharacterized protein</fullName>
    </submittedName>
</protein>
<gene>
    <name evidence="1" type="ORF">B7P43_G01783</name>
</gene>
<keyword evidence="2" id="KW-1185">Reference proteome</keyword>
<accession>A0A2J7Q017</accession>
<dbReference type="Proteomes" id="UP000235965">
    <property type="component" value="Unassembled WGS sequence"/>
</dbReference>
<organism evidence="1 2">
    <name type="scientific">Cryptotermes secundus</name>
    <dbReference type="NCBI Taxonomy" id="105785"/>
    <lineage>
        <taxon>Eukaryota</taxon>
        <taxon>Metazoa</taxon>
        <taxon>Ecdysozoa</taxon>
        <taxon>Arthropoda</taxon>
        <taxon>Hexapoda</taxon>
        <taxon>Insecta</taxon>
        <taxon>Pterygota</taxon>
        <taxon>Neoptera</taxon>
        <taxon>Polyneoptera</taxon>
        <taxon>Dictyoptera</taxon>
        <taxon>Blattodea</taxon>
        <taxon>Blattoidea</taxon>
        <taxon>Termitoidae</taxon>
        <taxon>Kalotermitidae</taxon>
        <taxon>Cryptotermitinae</taxon>
        <taxon>Cryptotermes</taxon>
    </lineage>
</organism>
<sequence length="54" mass="6128">MNMGAGLMQDKLIGPFFFSEKTVMGCSYLDMLELYALSQLLPQTILQQEWVPPC</sequence>
<reference evidence="1 2" key="1">
    <citation type="submission" date="2017-12" db="EMBL/GenBank/DDBJ databases">
        <title>Hemimetabolous genomes reveal molecular basis of termite eusociality.</title>
        <authorList>
            <person name="Harrison M.C."/>
            <person name="Jongepier E."/>
            <person name="Robertson H.M."/>
            <person name="Arning N."/>
            <person name="Bitard-Feildel T."/>
            <person name="Chao H."/>
            <person name="Childers C.P."/>
            <person name="Dinh H."/>
            <person name="Doddapaneni H."/>
            <person name="Dugan S."/>
            <person name="Gowin J."/>
            <person name="Greiner C."/>
            <person name="Han Y."/>
            <person name="Hu H."/>
            <person name="Hughes D.S.T."/>
            <person name="Huylmans A.-K."/>
            <person name="Kemena C."/>
            <person name="Kremer L.P.M."/>
            <person name="Lee S.L."/>
            <person name="Lopez-Ezquerra A."/>
            <person name="Mallet L."/>
            <person name="Monroy-Kuhn J.M."/>
            <person name="Moser A."/>
            <person name="Murali S.C."/>
            <person name="Muzny D.M."/>
            <person name="Otani S."/>
            <person name="Piulachs M.-D."/>
            <person name="Poelchau M."/>
            <person name="Qu J."/>
            <person name="Schaub F."/>
            <person name="Wada-Katsumata A."/>
            <person name="Worley K.C."/>
            <person name="Xie Q."/>
            <person name="Ylla G."/>
            <person name="Poulsen M."/>
            <person name="Gibbs R.A."/>
            <person name="Schal C."/>
            <person name="Richards S."/>
            <person name="Belles X."/>
            <person name="Korb J."/>
            <person name="Bornberg-Bauer E."/>
        </authorList>
    </citation>
    <scope>NUCLEOTIDE SEQUENCE [LARGE SCALE GENOMIC DNA]</scope>
    <source>
        <tissue evidence="1">Whole body</tissue>
    </source>
</reference>